<protein>
    <submittedName>
        <fullName evidence="1">Uncharacterized protein</fullName>
    </submittedName>
</protein>
<keyword evidence="2" id="KW-1185">Reference proteome</keyword>
<sequence length="71" mass="8118">MEFFQVPGIFKDSICRAKEEKNGVYTISLNAVKIGSIVKENGGWRLLEQLKEELSAENVQLIGQRIDERNH</sequence>
<accession>A0A5C0VHF4</accession>
<organism evidence="1 2">
    <name type="scientific">Pedobacter aquae</name>
    <dbReference type="NCBI Taxonomy" id="2605747"/>
    <lineage>
        <taxon>Bacteria</taxon>
        <taxon>Pseudomonadati</taxon>
        <taxon>Bacteroidota</taxon>
        <taxon>Sphingobacteriia</taxon>
        <taxon>Sphingobacteriales</taxon>
        <taxon>Sphingobacteriaceae</taxon>
        <taxon>Pedobacter</taxon>
    </lineage>
</organism>
<name>A0A5C0VHF4_9SPHI</name>
<dbReference type="KEGG" id="pej:FYC62_05885"/>
<evidence type="ECO:0000313" key="2">
    <source>
        <dbReference type="Proteomes" id="UP000323653"/>
    </source>
</evidence>
<reference evidence="1 2" key="1">
    <citation type="submission" date="2019-08" db="EMBL/GenBank/DDBJ databases">
        <title>Pedobacter sp. nov., isolated from Han river, South Korea.</title>
        <authorList>
            <person name="Lee D.-H."/>
            <person name="Kim Y.-S."/>
            <person name="Hwang E.-M."/>
            <person name="Le Tran T.C."/>
            <person name="Cha C.-J."/>
        </authorList>
    </citation>
    <scope>NUCLEOTIDE SEQUENCE [LARGE SCALE GENOMIC DNA]</scope>
    <source>
        <strain evidence="1 2">CJ43</strain>
    </source>
</reference>
<dbReference type="RefSeq" id="WP_149074284.1">
    <property type="nucleotide sequence ID" value="NZ_CP043329.1"/>
</dbReference>
<dbReference type="Proteomes" id="UP000323653">
    <property type="component" value="Chromosome"/>
</dbReference>
<gene>
    <name evidence="1" type="ORF">FYC62_05885</name>
</gene>
<proteinExistence type="predicted"/>
<dbReference type="EMBL" id="CP043329">
    <property type="protein sequence ID" value="QEK51253.1"/>
    <property type="molecule type" value="Genomic_DNA"/>
</dbReference>
<evidence type="ECO:0000313" key="1">
    <source>
        <dbReference type="EMBL" id="QEK51253.1"/>
    </source>
</evidence>
<dbReference type="AlphaFoldDB" id="A0A5C0VHF4"/>